<keyword evidence="1" id="KW-0732">Signal</keyword>
<evidence type="ECO:0008006" key="4">
    <source>
        <dbReference type="Google" id="ProtNLM"/>
    </source>
</evidence>
<accession>A0ABQ1QR86</accession>
<reference evidence="3" key="1">
    <citation type="journal article" date="2019" name="Int. J. Syst. Evol. Microbiol.">
        <title>The Global Catalogue of Microorganisms (GCM) 10K type strain sequencing project: providing services to taxonomists for standard genome sequencing and annotation.</title>
        <authorList>
            <consortium name="The Broad Institute Genomics Platform"/>
            <consortium name="The Broad Institute Genome Sequencing Center for Infectious Disease"/>
            <person name="Wu L."/>
            <person name="Ma J."/>
        </authorList>
    </citation>
    <scope>NUCLEOTIDE SEQUENCE [LARGE SCALE GENOMIC DNA]</scope>
    <source>
        <strain evidence="3">CGMCC 1.12922</strain>
    </source>
</reference>
<dbReference type="Proteomes" id="UP000617355">
    <property type="component" value="Unassembled WGS sequence"/>
</dbReference>
<sequence>MIRKALLASFLLWSSAAMAQDATQADGSGMAVAERRPVVPEPFLRTSDAVALCLSSEPRWVDFCNGLAQGYAEYAMLHDKACIPYGTTRRELVEVFIGPDVVVSTGYIDDLPAFETALEMFIKHFPCD</sequence>
<dbReference type="EMBL" id="BMGI01000004">
    <property type="protein sequence ID" value="GGD41914.1"/>
    <property type="molecule type" value="Genomic_DNA"/>
</dbReference>
<dbReference type="RefSeq" id="WP_188528646.1">
    <property type="nucleotide sequence ID" value="NZ_BMGI01000004.1"/>
</dbReference>
<organism evidence="2 3">
    <name type="scientific">Sinisalibacter lacisalsi</name>
    <dbReference type="NCBI Taxonomy" id="1526570"/>
    <lineage>
        <taxon>Bacteria</taxon>
        <taxon>Pseudomonadati</taxon>
        <taxon>Pseudomonadota</taxon>
        <taxon>Alphaproteobacteria</taxon>
        <taxon>Rhodobacterales</taxon>
        <taxon>Roseobacteraceae</taxon>
        <taxon>Sinisalibacter</taxon>
    </lineage>
</organism>
<proteinExistence type="predicted"/>
<gene>
    <name evidence="2" type="ORF">GCM10011358_27220</name>
</gene>
<protein>
    <recommendedName>
        <fullName evidence="4">Rap1a immunity protein domain-containing protein</fullName>
    </recommendedName>
</protein>
<evidence type="ECO:0000256" key="1">
    <source>
        <dbReference type="SAM" id="SignalP"/>
    </source>
</evidence>
<feature type="chain" id="PRO_5045196874" description="Rap1a immunity protein domain-containing protein" evidence="1">
    <location>
        <begin position="20"/>
        <end position="128"/>
    </location>
</feature>
<keyword evidence="3" id="KW-1185">Reference proteome</keyword>
<feature type="signal peptide" evidence="1">
    <location>
        <begin position="1"/>
        <end position="19"/>
    </location>
</feature>
<evidence type="ECO:0000313" key="2">
    <source>
        <dbReference type="EMBL" id="GGD41914.1"/>
    </source>
</evidence>
<comment type="caution">
    <text evidence="2">The sequence shown here is derived from an EMBL/GenBank/DDBJ whole genome shotgun (WGS) entry which is preliminary data.</text>
</comment>
<name>A0ABQ1QR86_9RHOB</name>
<evidence type="ECO:0000313" key="3">
    <source>
        <dbReference type="Proteomes" id="UP000617355"/>
    </source>
</evidence>